<dbReference type="PANTHER" id="PTHR43423:SF1">
    <property type="entry name" value="ABC TRANSPORTER I FAMILY MEMBER 17"/>
    <property type="match status" value="1"/>
</dbReference>
<dbReference type="Pfam" id="PF00005">
    <property type="entry name" value="ABC_tran"/>
    <property type="match status" value="1"/>
</dbReference>
<evidence type="ECO:0000313" key="6">
    <source>
        <dbReference type="Proteomes" id="UP000295705"/>
    </source>
</evidence>
<dbReference type="Proteomes" id="UP000295705">
    <property type="component" value="Unassembled WGS sequence"/>
</dbReference>
<feature type="domain" description="ABC transporter" evidence="4">
    <location>
        <begin position="13"/>
        <end position="218"/>
    </location>
</feature>
<dbReference type="SUPFAM" id="SSF52540">
    <property type="entry name" value="P-loop containing nucleoside triphosphate hydrolases"/>
    <property type="match status" value="1"/>
</dbReference>
<dbReference type="GO" id="GO:0005524">
    <property type="term" value="F:ATP binding"/>
    <property type="evidence" value="ECO:0007669"/>
    <property type="project" value="UniProtKB-KW"/>
</dbReference>
<keyword evidence="3" id="KW-1278">Translocase</keyword>
<evidence type="ECO:0000256" key="1">
    <source>
        <dbReference type="ARBA" id="ARBA00022741"/>
    </source>
</evidence>
<dbReference type="AlphaFoldDB" id="A0A4R6VL15"/>
<dbReference type="PROSITE" id="PS50893">
    <property type="entry name" value="ABC_TRANSPORTER_2"/>
    <property type="match status" value="1"/>
</dbReference>
<dbReference type="InterPro" id="IPR027417">
    <property type="entry name" value="P-loop_NTPase"/>
</dbReference>
<comment type="caution">
    <text evidence="5">The sequence shown here is derived from an EMBL/GenBank/DDBJ whole genome shotgun (WGS) entry which is preliminary data.</text>
</comment>
<name>A0A4R6VL15_9PSEU</name>
<evidence type="ECO:0000313" key="5">
    <source>
        <dbReference type="EMBL" id="TDQ62541.1"/>
    </source>
</evidence>
<protein>
    <submittedName>
        <fullName evidence="5">Phosphate ABC transporter ATP-binding protein (PhoT family)</fullName>
    </submittedName>
</protein>
<evidence type="ECO:0000259" key="4">
    <source>
        <dbReference type="PROSITE" id="PS50893"/>
    </source>
</evidence>
<keyword evidence="1" id="KW-0547">Nucleotide-binding</keyword>
<dbReference type="InterPro" id="IPR003439">
    <property type="entry name" value="ABC_transporter-like_ATP-bd"/>
</dbReference>
<organism evidence="5 6">
    <name type="scientific">Actinomycetospora succinea</name>
    <dbReference type="NCBI Taxonomy" id="663603"/>
    <lineage>
        <taxon>Bacteria</taxon>
        <taxon>Bacillati</taxon>
        <taxon>Actinomycetota</taxon>
        <taxon>Actinomycetes</taxon>
        <taxon>Pseudonocardiales</taxon>
        <taxon>Pseudonocardiaceae</taxon>
        <taxon>Actinomycetospora</taxon>
    </lineage>
</organism>
<dbReference type="PANTHER" id="PTHR43423">
    <property type="entry name" value="ABC TRANSPORTER I FAMILY MEMBER 17"/>
    <property type="match status" value="1"/>
</dbReference>
<accession>A0A4R6VL15</accession>
<reference evidence="5 6" key="1">
    <citation type="submission" date="2019-03" db="EMBL/GenBank/DDBJ databases">
        <title>Genomic Encyclopedia of Type Strains, Phase IV (KMG-IV): sequencing the most valuable type-strain genomes for metagenomic binning, comparative biology and taxonomic classification.</title>
        <authorList>
            <person name="Goeker M."/>
        </authorList>
    </citation>
    <scope>NUCLEOTIDE SEQUENCE [LARGE SCALE GENOMIC DNA]</scope>
    <source>
        <strain evidence="5 6">DSM 45775</strain>
    </source>
</reference>
<dbReference type="GO" id="GO:0016887">
    <property type="term" value="F:ATP hydrolysis activity"/>
    <property type="evidence" value="ECO:0007669"/>
    <property type="project" value="InterPro"/>
</dbReference>
<dbReference type="EMBL" id="SNYO01000002">
    <property type="protein sequence ID" value="TDQ62541.1"/>
    <property type="molecule type" value="Genomic_DNA"/>
</dbReference>
<dbReference type="SMART" id="SM00382">
    <property type="entry name" value="AAA"/>
    <property type="match status" value="1"/>
</dbReference>
<gene>
    <name evidence="5" type="ORF">EV188_102195</name>
</gene>
<evidence type="ECO:0000256" key="2">
    <source>
        <dbReference type="ARBA" id="ARBA00022840"/>
    </source>
</evidence>
<evidence type="ECO:0000256" key="3">
    <source>
        <dbReference type="ARBA" id="ARBA00022967"/>
    </source>
</evidence>
<keyword evidence="2 5" id="KW-0067">ATP-binding</keyword>
<dbReference type="InterPro" id="IPR003593">
    <property type="entry name" value="AAA+_ATPase"/>
</dbReference>
<proteinExistence type="predicted"/>
<dbReference type="Gene3D" id="3.40.50.300">
    <property type="entry name" value="P-loop containing nucleotide triphosphate hydrolases"/>
    <property type="match status" value="1"/>
</dbReference>
<sequence length="218" mass="23666">MWGTLAIVTDRSFSLRGVVVRRGDRAVLDDVDADIPSDGITVLWGPSGAGKTTLLRLLDRLDVPDAGTVSYGGTPLDDLDVLALRRRVGMVFQRATPFAGTVRDNLAVAAPDADDDAVRRVLQRVSLDAALLDRDADTLSGGEVQRMCLARTLITEPEAVLLDEPTSALDEGPRRTFEQSVLELARDGLTVVWVGHDEEQVRRVADRVLHVSEGRVTT</sequence>
<keyword evidence="6" id="KW-1185">Reference proteome</keyword>